<feature type="compositionally biased region" description="Polar residues" evidence="4">
    <location>
        <begin position="485"/>
        <end position="506"/>
    </location>
</feature>
<evidence type="ECO:0000256" key="3">
    <source>
        <dbReference type="ARBA" id="ARBA00023242"/>
    </source>
</evidence>
<keyword evidence="1" id="KW-0805">Transcription regulation</keyword>
<feature type="region of interest" description="Disordered" evidence="4">
    <location>
        <begin position="482"/>
        <end position="522"/>
    </location>
</feature>
<dbReference type="EMBL" id="CCKQ01001377">
    <property type="protein sequence ID" value="CDW72485.1"/>
    <property type="molecule type" value="Genomic_DNA"/>
</dbReference>
<evidence type="ECO:0000313" key="9">
    <source>
        <dbReference type="Proteomes" id="UP000039865"/>
    </source>
</evidence>
<evidence type="ECO:0000259" key="7">
    <source>
        <dbReference type="PROSITE" id="PS51294"/>
    </source>
</evidence>
<evidence type="ECO:0000256" key="1">
    <source>
        <dbReference type="ARBA" id="ARBA00023015"/>
    </source>
</evidence>
<gene>
    <name evidence="8" type="primary">Contig4676.g4994</name>
    <name evidence="8" type="ORF">STYLEM_1446</name>
</gene>
<dbReference type="InterPro" id="IPR009057">
    <property type="entry name" value="Homeodomain-like_sf"/>
</dbReference>
<evidence type="ECO:0000259" key="6">
    <source>
        <dbReference type="PROSITE" id="PS51293"/>
    </source>
</evidence>
<dbReference type="InParanoid" id="A0A077ZT46"/>
<sequence>MPSKILEREESLENYVNQNYLIEETDNNVQQQAKQSLKTIISQTTSKKNQAIKSNDKRDSIDEVKVKSRIQRKSFTNTADVKDKYDNQRERSHQNSNIIININKQINFNTITQDKRKQDFGLPKQKESSKARDYLGLYLPEQINDSYSSANIKQYDYIQSHSRDLSNYQNITIQDETYGNNQTLAVGLRVMPGYLRQLKKSHIQNDPSISNNINQKDEVLKYLERTHHRLSSVANHDRSQNSLEMLRQAQNRSELMMREDAEQEDAEDSSTRQTEKFLHNLNVKSSIGGPNMPKFNNQAVITARSKGNSQKPLKLEQINNSSNRIRLQTINNHIDSEIKAQIGGGGLSDRKMINDTDRNLNTMSLPKSVISKFRSLDQKLRTFKRSPNALRPAPGILRPLEIGGLSFQCIQILEQDKFQHINPSPNGNFVGRKRTFSESFILGQNFSSGDKLAAKINAQNQNPKDQQDLQINQQNTQIQEISQDFSSDSRTPESSSGLNDQKQGDLSSKKKKVTQAQLMGKTAGRWTKEEHKKFVQAIRLFGKDWRKVEDFVETRSGAQIRSHAQKYFIRIQKKLKNSDALDYLNQTEDQCNTTRGLELFRQAISLYEDGSQKDQNEDDDDFTSASTIVKRQKLSTNDIINSKRGSHNLSTDKSLDTEQLLKLYENQNTNESPINKSAIIFQQRSEIIPVQMSQNSSSNNFFLSNEKKMVQGQFYELVKRKENLMSEIYQNDRVDLFSDVTQVIDNSQQTTTGNSILERMLILINEIMNLQKILTDSANDSSLNPIKFYKLAQSQPRNEQQSIDQFVLPDFPALIIGDSANVASLKQLTGYKLKSVKSTNQSVEWFSCIAVACDLSFTIGLQQLSNQTLTTVLIMCQERELQFNSSTVIQ</sequence>
<dbReference type="InterPro" id="IPR006447">
    <property type="entry name" value="Myb_dom_plants"/>
</dbReference>
<feature type="domain" description="Myb-like" evidence="5">
    <location>
        <begin position="524"/>
        <end position="568"/>
    </location>
</feature>
<keyword evidence="2" id="KW-0804">Transcription</keyword>
<proteinExistence type="predicted"/>
<keyword evidence="8" id="KW-0238">DNA-binding</keyword>
<evidence type="ECO:0000313" key="8">
    <source>
        <dbReference type="EMBL" id="CDW72485.1"/>
    </source>
</evidence>
<evidence type="ECO:0000256" key="2">
    <source>
        <dbReference type="ARBA" id="ARBA00023163"/>
    </source>
</evidence>
<protein>
    <submittedName>
        <fullName evidence="8">Myb-like dna-binding shaqkyf class family protein</fullName>
    </submittedName>
</protein>
<dbReference type="InterPro" id="IPR001005">
    <property type="entry name" value="SANT/Myb"/>
</dbReference>
<keyword evidence="3" id="KW-0539">Nucleus</keyword>
<dbReference type="PROSITE" id="PS50090">
    <property type="entry name" value="MYB_LIKE"/>
    <property type="match status" value="1"/>
</dbReference>
<dbReference type="PROSITE" id="PS51293">
    <property type="entry name" value="SANT"/>
    <property type="match status" value="1"/>
</dbReference>
<evidence type="ECO:0000259" key="5">
    <source>
        <dbReference type="PROSITE" id="PS50090"/>
    </source>
</evidence>
<dbReference type="GO" id="GO:0003677">
    <property type="term" value="F:DNA binding"/>
    <property type="evidence" value="ECO:0007669"/>
    <property type="project" value="UniProtKB-KW"/>
</dbReference>
<organism evidence="8 9">
    <name type="scientific">Stylonychia lemnae</name>
    <name type="common">Ciliate</name>
    <dbReference type="NCBI Taxonomy" id="5949"/>
    <lineage>
        <taxon>Eukaryota</taxon>
        <taxon>Sar</taxon>
        <taxon>Alveolata</taxon>
        <taxon>Ciliophora</taxon>
        <taxon>Intramacronucleata</taxon>
        <taxon>Spirotrichea</taxon>
        <taxon>Stichotrichia</taxon>
        <taxon>Sporadotrichida</taxon>
        <taxon>Oxytrichidae</taxon>
        <taxon>Stylonychinae</taxon>
        <taxon>Stylonychia</taxon>
    </lineage>
</organism>
<name>A0A077ZT46_STYLE</name>
<dbReference type="PROSITE" id="PS51294">
    <property type="entry name" value="HTH_MYB"/>
    <property type="match status" value="1"/>
</dbReference>
<feature type="domain" description="SANT" evidence="6">
    <location>
        <begin position="521"/>
        <end position="572"/>
    </location>
</feature>
<dbReference type="OrthoDB" id="342406at2759"/>
<evidence type="ECO:0000256" key="4">
    <source>
        <dbReference type="SAM" id="MobiDB-lite"/>
    </source>
</evidence>
<dbReference type="Gene3D" id="1.10.10.60">
    <property type="entry name" value="Homeodomain-like"/>
    <property type="match status" value="1"/>
</dbReference>
<dbReference type="PANTHER" id="PTHR44042">
    <property type="entry name" value="DUPLICATED HOMEODOMAIN-LIKE SUPERFAMILY PROTEIN-RELATED"/>
    <property type="match status" value="1"/>
</dbReference>
<keyword evidence="9" id="KW-1185">Reference proteome</keyword>
<dbReference type="CDD" id="cd00167">
    <property type="entry name" value="SANT"/>
    <property type="match status" value="1"/>
</dbReference>
<dbReference type="AlphaFoldDB" id="A0A077ZT46"/>
<dbReference type="SMART" id="SM00717">
    <property type="entry name" value="SANT"/>
    <property type="match status" value="1"/>
</dbReference>
<reference evidence="8 9" key="1">
    <citation type="submission" date="2014-06" db="EMBL/GenBank/DDBJ databases">
        <authorList>
            <person name="Swart Estienne"/>
        </authorList>
    </citation>
    <scope>NUCLEOTIDE SEQUENCE [LARGE SCALE GENOMIC DNA]</scope>
    <source>
        <strain evidence="8 9">130c</strain>
    </source>
</reference>
<dbReference type="InterPro" id="IPR017884">
    <property type="entry name" value="SANT_dom"/>
</dbReference>
<dbReference type="SUPFAM" id="SSF46689">
    <property type="entry name" value="Homeodomain-like"/>
    <property type="match status" value="1"/>
</dbReference>
<dbReference type="NCBIfam" id="TIGR01557">
    <property type="entry name" value="myb_SHAQKYF"/>
    <property type="match status" value="1"/>
</dbReference>
<accession>A0A077ZT46</accession>
<dbReference type="Proteomes" id="UP000039865">
    <property type="component" value="Unassembled WGS sequence"/>
</dbReference>
<dbReference type="Pfam" id="PF00249">
    <property type="entry name" value="Myb_DNA-binding"/>
    <property type="match status" value="1"/>
</dbReference>
<feature type="domain" description="HTH myb-type" evidence="7">
    <location>
        <begin position="524"/>
        <end position="572"/>
    </location>
</feature>
<dbReference type="PANTHER" id="PTHR44042:SF67">
    <property type="entry name" value="MYB-LIKE PROTEIN I"/>
    <property type="match status" value="1"/>
</dbReference>
<dbReference type="InterPro" id="IPR017930">
    <property type="entry name" value="Myb_dom"/>
</dbReference>